<feature type="region of interest" description="Disordered" evidence="3">
    <location>
        <begin position="544"/>
        <end position="754"/>
    </location>
</feature>
<feature type="compositionally biased region" description="Low complexity" evidence="3">
    <location>
        <begin position="685"/>
        <end position="694"/>
    </location>
</feature>
<keyword evidence="1 2" id="KW-0103">Bromodomain</keyword>
<feature type="compositionally biased region" description="Basic and acidic residues" evidence="3">
    <location>
        <begin position="597"/>
        <end position="611"/>
    </location>
</feature>
<protein>
    <submittedName>
        <fullName evidence="6">Bromodomain-containing protein 8</fullName>
    </submittedName>
</protein>
<accession>A0A6J2SZ35</accession>
<dbReference type="Proteomes" id="UP000504634">
    <property type="component" value="Unplaced"/>
</dbReference>
<dbReference type="Pfam" id="PF00439">
    <property type="entry name" value="Bromodomain"/>
    <property type="match status" value="1"/>
</dbReference>
<feature type="region of interest" description="Disordered" evidence="3">
    <location>
        <begin position="292"/>
        <end position="386"/>
    </location>
</feature>
<feature type="compositionally biased region" description="Basic and acidic residues" evidence="3">
    <location>
        <begin position="433"/>
        <end position="448"/>
    </location>
</feature>
<feature type="region of interest" description="Disordered" evidence="3">
    <location>
        <begin position="861"/>
        <end position="888"/>
    </location>
</feature>
<feature type="region of interest" description="Disordered" evidence="3">
    <location>
        <begin position="186"/>
        <end position="225"/>
    </location>
</feature>
<reference evidence="6" key="1">
    <citation type="submission" date="2025-08" db="UniProtKB">
        <authorList>
            <consortium name="RefSeq"/>
        </authorList>
    </citation>
    <scope>IDENTIFICATION</scope>
    <source>
        <strain evidence="6">11010-0011.00</strain>
        <tissue evidence="6">Whole body</tissue>
    </source>
</reference>
<dbReference type="OrthoDB" id="1742084at2759"/>
<feature type="compositionally biased region" description="Basic residues" evidence="3">
    <location>
        <begin position="872"/>
        <end position="888"/>
    </location>
</feature>
<feature type="domain" description="Bromo" evidence="4">
    <location>
        <begin position="770"/>
        <end position="840"/>
    </location>
</feature>
<feature type="compositionally biased region" description="Polar residues" evidence="3">
    <location>
        <begin position="730"/>
        <end position="745"/>
    </location>
</feature>
<dbReference type="Gene3D" id="1.20.920.10">
    <property type="entry name" value="Bromodomain-like"/>
    <property type="match status" value="1"/>
</dbReference>
<evidence type="ECO:0000256" key="3">
    <source>
        <dbReference type="SAM" id="MobiDB-lite"/>
    </source>
</evidence>
<evidence type="ECO:0000313" key="5">
    <source>
        <dbReference type="Proteomes" id="UP000504634"/>
    </source>
</evidence>
<sequence length="888" mass="97254">MSALAQDRLQMSRMPLDQWSKREQLCLASAVSCSGDQNWITVSRTLKTVCGNGATPDWYSQKNCAVQYGHLLESVETTKRKKRSSESGVSSPAIEPPTELLLRRLTEERMAEIKAQMRRDQEEYCKVFREIEALQSDDITEQELQEMWQQVENQQETQRIDEMKLENRMREREQRKKEMAISWRNTAARRNNSATDTTSVDMDVEEIAASSSSTSSTTSNKSALPSPLLTSLLKSPTAAPTAVSPVHSPAVGAGSVARATAPTITTLLTSGTSAISNQPAITLKNASDSAFITRPISGPPTVEAHTPTTPGTPGPSPSQAAPTLSMLLEKNKAMKSSETSSTAQQPAQPTDTEVSSQQQPAMNAKSSSESAIPNSTNSQSDETDPNEEQQLLQVFENIDDIIDDIDIDMSSVIDEDILKDVADEAEQTASPNDKPEVVDFEDKLDSLKRGQTAASSPAPGADGTSDSNETGVTKPTEVVIGSSDDSNDNIPLATVASQESKESQMQSQNDDETSQIVSTIEPVEEANENVAMEMTARIEQEKAASIAEKESEQPPEVAIATEKTEAEKPQQGHSESTPTPIEDTIEGAIIEETTTEEGIKEELKIDDKVKPDAATMEPKATITISVHDTDEEYSSLTDSSKQDEPTRNAKQPKMPSRESVTVEPKTEAEPSGSGSGAHVIPQPPGALARPPLLRKLPHRDRSESPMIDDDMATASDHSTAKTTNARRRCSSTPLIDSIPNSPASSEHTDDRRETRAATKKLFLTIYSTLNESKHAAPFRRAFHDEHAHKYSELCLRPMDLPTIKRNIDSGAIRSLSELHRDILLMCQNLLTIYKPQMSHYKTARLFLQDCQAIKELAAHPETSGMKMDREKHGVHKARSGSRKSQRHH</sequence>
<evidence type="ECO:0000256" key="1">
    <source>
        <dbReference type="ARBA" id="ARBA00023117"/>
    </source>
</evidence>
<proteinExistence type="predicted"/>
<feature type="compositionally biased region" description="Polar residues" evidence="3">
    <location>
        <begin position="334"/>
        <end position="380"/>
    </location>
</feature>
<dbReference type="CTD" id="10902"/>
<feature type="compositionally biased region" description="Polar residues" evidence="3">
    <location>
        <begin position="186"/>
        <end position="200"/>
    </location>
</feature>
<dbReference type="InterPro" id="IPR036427">
    <property type="entry name" value="Bromodomain-like_sf"/>
</dbReference>
<evidence type="ECO:0000259" key="4">
    <source>
        <dbReference type="PROSITE" id="PS50014"/>
    </source>
</evidence>
<dbReference type="SMART" id="SM00297">
    <property type="entry name" value="BROMO"/>
    <property type="match status" value="1"/>
</dbReference>
<dbReference type="GeneID" id="115620641"/>
<dbReference type="SUPFAM" id="SSF47370">
    <property type="entry name" value="Bromodomain"/>
    <property type="match status" value="1"/>
</dbReference>
<keyword evidence="5" id="KW-1185">Reference proteome</keyword>
<dbReference type="AlphaFoldDB" id="A0A6J2SZ35"/>
<dbReference type="InterPro" id="IPR001487">
    <property type="entry name" value="Bromodomain"/>
</dbReference>
<feature type="region of interest" description="Disordered" evidence="3">
    <location>
        <begin position="424"/>
        <end position="518"/>
    </location>
</feature>
<name>A0A6J2SZ35_DROLE</name>
<feature type="compositionally biased region" description="Polar residues" evidence="3">
    <location>
        <begin position="464"/>
        <end position="473"/>
    </location>
</feature>
<evidence type="ECO:0000256" key="2">
    <source>
        <dbReference type="PROSITE-ProRule" id="PRU00035"/>
    </source>
</evidence>
<dbReference type="PROSITE" id="PS50014">
    <property type="entry name" value="BROMODOMAIN_2"/>
    <property type="match status" value="1"/>
</dbReference>
<dbReference type="RefSeq" id="XP_030369841.1">
    <property type="nucleotide sequence ID" value="XM_030513981.1"/>
</dbReference>
<organism evidence="5 6">
    <name type="scientific">Drosophila lebanonensis</name>
    <name type="common">Fruit fly</name>
    <name type="synonym">Scaptodrosophila lebanonensis</name>
    <dbReference type="NCBI Taxonomy" id="7225"/>
    <lineage>
        <taxon>Eukaryota</taxon>
        <taxon>Metazoa</taxon>
        <taxon>Ecdysozoa</taxon>
        <taxon>Arthropoda</taxon>
        <taxon>Hexapoda</taxon>
        <taxon>Insecta</taxon>
        <taxon>Pterygota</taxon>
        <taxon>Neoptera</taxon>
        <taxon>Endopterygota</taxon>
        <taxon>Diptera</taxon>
        <taxon>Brachycera</taxon>
        <taxon>Muscomorpha</taxon>
        <taxon>Ephydroidea</taxon>
        <taxon>Drosophilidae</taxon>
        <taxon>Scaptodrosophila</taxon>
    </lineage>
</organism>
<feature type="compositionally biased region" description="Low complexity" evidence="3">
    <location>
        <begin position="210"/>
        <end position="225"/>
    </location>
</feature>
<gene>
    <name evidence="6" type="primary">LOC115620641</name>
</gene>
<feature type="region of interest" description="Disordered" evidence="3">
    <location>
        <begin position="76"/>
        <end position="98"/>
    </location>
</feature>
<dbReference type="GO" id="GO:0035267">
    <property type="term" value="C:NuA4 histone acetyltransferase complex"/>
    <property type="evidence" value="ECO:0007669"/>
    <property type="project" value="TreeGrafter"/>
</dbReference>
<dbReference type="PANTHER" id="PTHR15398:SF4">
    <property type="entry name" value="BROMODOMAIN-CONTAINING PROTEIN 8 ISOFORM X1"/>
    <property type="match status" value="1"/>
</dbReference>
<dbReference type="PANTHER" id="PTHR15398">
    <property type="entry name" value="BROMODOMAIN-CONTAINING PROTEIN 8"/>
    <property type="match status" value="1"/>
</dbReference>
<evidence type="ECO:0000313" key="6">
    <source>
        <dbReference type="RefSeq" id="XP_030369841.1"/>
    </source>
</evidence>